<accession>A0AAW0DN50</accession>
<proteinExistence type="predicted"/>
<evidence type="ECO:0000313" key="3">
    <source>
        <dbReference type="Proteomes" id="UP001383192"/>
    </source>
</evidence>
<evidence type="ECO:0000313" key="2">
    <source>
        <dbReference type="EMBL" id="KAK7053069.1"/>
    </source>
</evidence>
<dbReference type="AlphaFoldDB" id="A0AAW0DN50"/>
<reference evidence="2 3" key="1">
    <citation type="submission" date="2024-01" db="EMBL/GenBank/DDBJ databases">
        <title>A draft genome for a cacao thread blight-causing isolate of Paramarasmius palmivorus.</title>
        <authorList>
            <person name="Baruah I.K."/>
            <person name="Bukari Y."/>
            <person name="Amoako-Attah I."/>
            <person name="Meinhardt L.W."/>
            <person name="Bailey B.A."/>
            <person name="Cohen S.P."/>
        </authorList>
    </citation>
    <scope>NUCLEOTIDE SEQUENCE [LARGE SCALE GENOMIC DNA]</scope>
    <source>
        <strain evidence="2 3">GH-12</strain>
    </source>
</reference>
<comment type="caution">
    <text evidence="2">The sequence shown here is derived from an EMBL/GenBank/DDBJ whole genome shotgun (WGS) entry which is preliminary data.</text>
</comment>
<sequence>MFSDQHVRPRICRSNLELLNEVWKNPRHGARRGDVILNKALQYNELVAEAEEFDYVLEERCKDLQRTAEELINDNEFDPAAKNVVSQFHASFLPFHQHKRTYKNSTSQTDSRQLESDSVDSVSPDGTASSLSATSNTIPATSSLLRAEVSARVGAGFGVHQQPTYTVQGLAKLLFTKVAASLARTGSASHLQCHTATGTCDSKVATAKDNDADSDGVSGHTNNPSSIEDAIMSWHERSSGVDSVDARNGRNVEDSRRVWIQAENSTISLPLLGERDRLGKFSFEIRSPSAPPCSFSCAVKGNDPDSPRLFLVYLGRNPSTGDCTHGLFPCWFGSALEYLKDVRYETLVWKGFNCPRLAYSYYKECEAFEIFMLLEEPLHPNTCYLLIEGTRPGIYNSKTDLVAKGLRYRGGRVERDEIVVWEEEELADEEM</sequence>
<feature type="compositionally biased region" description="Polar residues" evidence="1">
    <location>
        <begin position="119"/>
        <end position="135"/>
    </location>
</feature>
<keyword evidence="3" id="KW-1185">Reference proteome</keyword>
<name>A0AAW0DN50_9AGAR</name>
<evidence type="ECO:0000256" key="1">
    <source>
        <dbReference type="SAM" id="MobiDB-lite"/>
    </source>
</evidence>
<dbReference type="Proteomes" id="UP001383192">
    <property type="component" value="Unassembled WGS sequence"/>
</dbReference>
<organism evidence="2 3">
    <name type="scientific">Paramarasmius palmivorus</name>
    <dbReference type="NCBI Taxonomy" id="297713"/>
    <lineage>
        <taxon>Eukaryota</taxon>
        <taxon>Fungi</taxon>
        <taxon>Dikarya</taxon>
        <taxon>Basidiomycota</taxon>
        <taxon>Agaricomycotina</taxon>
        <taxon>Agaricomycetes</taxon>
        <taxon>Agaricomycetidae</taxon>
        <taxon>Agaricales</taxon>
        <taxon>Marasmiineae</taxon>
        <taxon>Marasmiaceae</taxon>
        <taxon>Paramarasmius</taxon>
    </lineage>
</organism>
<dbReference type="EMBL" id="JAYKXP010000011">
    <property type="protein sequence ID" value="KAK7053069.1"/>
    <property type="molecule type" value="Genomic_DNA"/>
</dbReference>
<gene>
    <name evidence="2" type="ORF">VNI00_004390</name>
</gene>
<protein>
    <submittedName>
        <fullName evidence="2">Uncharacterized protein</fullName>
    </submittedName>
</protein>
<feature type="region of interest" description="Disordered" evidence="1">
    <location>
        <begin position="99"/>
        <end position="135"/>
    </location>
</feature>